<feature type="non-terminal residue" evidence="2">
    <location>
        <position position="1"/>
    </location>
</feature>
<name>A0ABQ5GXG4_9ASTR</name>
<reference evidence="2" key="1">
    <citation type="journal article" date="2022" name="Int. J. Mol. Sci.">
        <title>Draft Genome of Tanacetum Coccineum: Genomic Comparison of Closely Related Tanacetum-Family Plants.</title>
        <authorList>
            <person name="Yamashiro T."/>
            <person name="Shiraishi A."/>
            <person name="Nakayama K."/>
            <person name="Satake H."/>
        </authorList>
    </citation>
    <scope>NUCLEOTIDE SEQUENCE</scope>
</reference>
<evidence type="ECO:0000313" key="2">
    <source>
        <dbReference type="EMBL" id="GJT79582.1"/>
    </source>
</evidence>
<sequence length="312" mass="35756">LGHTDCQRGISVSEASVLLVRVPQVQIPTFPCAFLLPTWPFFFDETLIKLMKMEYFHDDGDVFIDYSWERAPSIEEDVYPEWCLEFFSMMYFERGVDRTKLMTEKFLLGLYDPSELDHRLFATQLSKLEIDDKLFDHDAYWRKIGQPTGTNRRMLLIKEPLMRIVHRIIVGALVYRLGTEHLCKHAPGLKENSLICGDHYVTKITKSLGYLMNEEVGKCSKPIECEKWTTKMLANELDLENYTLLQPTLSPPPTREGREKRQEPSGLNLSKGYFAGSMPNFRGTSIVPSSGYEVGGSSRAIQDDDDDASMSE</sequence>
<feature type="compositionally biased region" description="Acidic residues" evidence="1">
    <location>
        <begin position="303"/>
        <end position="312"/>
    </location>
</feature>
<gene>
    <name evidence="2" type="ORF">Tco_1053924</name>
</gene>
<evidence type="ECO:0000256" key="1">
    <source>
        <dbReference type="SAM" id="MobiDB-lite"/>
    </source>
</evidence>
<dbReference type="Proteomes" id="UP001151760">
    <property type="component" value="Unassembled WGS sequence"/>
</dbReference>
<organism evidence="2 3">
    <name type="scientific">Tanacetum coccineum</name>
    <dbReference type="NCBI Taxonomy" id="301880"/>
    <lineage>
        <taxon>Eukaryota</taxon>
        <taxon>Viridiplantae</taxon>
        <taxon>Streptophyta</taxon>
        <taxon>Embryophyta</taxon>
        <taxon>Tracheophyta</taxon>
        <taxon>Spermatophyta</taxon>
        <taxon>Magnoliopsida</taxon>
        <taxon>eudicotyledons</taxon>
        <taxon>Gunneridae</taxon>
        <taxon>Pentapetalae</taxon>
        <taxon>asterids</taxon>
        <taxon>campanulids</taxon>
        <taxon>Asterales</taxon>
        <taxon>Asteraceae</taxon>
        <taxon>Asteroideae</taxon>
        <taxon>Anthemideae</taxon>
        <taxon>Anthemidinae</taxon>
        <taxon>Tanacetum</taxon>
    </lineage>
</organism>
<feature type="region of interest" description="Disordered" evidence="1">
    <location>
        <begin position="244"/>
        <end position="271"/>
    </location>
</feature>
<feature type="region of interest" description="Disordered" evidence="1">
    <location>
        <begin position="285"/>
        <end position="312"/>
    </location>
</feature>
<accession>A0ABQ5GXG4</accession>
<proteinExistence type="predicted"/>
<dbReference type="EMBL" id="BQNB010018911">
    <property type="protein sequence ID" value="GJT79582.1"/>
    <property type="molecule type" value="Genomic_DNA"/>
</dbReference>
<comment type="caution">
    <text evidence="2">The sequence shown here is derived from an EMBL/GenBank/DDBJ whole genome shotgun (WGS) entry which is preliminary data.</text>
</comment>
<keyword evidence="3" id="KW-1185">Reference proteome</keyword>
<reference evidence="2" key="2">
    <citation type="submission" date="2022-01" db="EMBL/GenBank/DDBJ databases">
        <authorList>
            <person name="Yamashiro T."/>
            <person name="Shiraishi A."/>
            <person name="Satake H."/>
            <person name="Nakayama K."/>
        </authorList>
    </citation>
    <scope>NUCLEOTIDE SEQUENCE</scope>
</reference>
<evidence type="ECO:0000313" key="3">
    <source>
        <dbReference type="Proteomes" id="UP001151760"/>
    </source>
</evidence>
<protein>
    <submittedName>
        <fullName evidence="2">Uncharacterized protein</fullName>
    </submittedName>
</protein>